<evidence type="ECO:0000256" key="4">
    <source>
        <dbReference type="ARBA" id="ARBA00023008"/>
    </source>
</evidence>
<name>A0A0R2PFF7_9ACTN</name>
<proteinExistence type="predicted"/>
<feature type="transmembrane region" description="Helical" evidence="5">
    <location>
        <begin position="145"/>
        <end position="165"/>
    </location>
</feature>
<feature type="domain" description="CopC" evidence="7">
    <location>
        <begin position="24"/>
        <end position="120"/>
    </location>
</feature>
<dbReference type="PANTHER" id="PTHR34820">
    <property type="entry name" value="INNER MEMBRANE PROTEIN YEBZ"/>
    <property type="match status" value="1"/>
</dbReference>
<dbReference type="Gene3D" id="2.60.40.1220">
    <property type="match status" value="1"/>
</dbReference>
<evidence type="ECO:0000256" key="1">
    <source>
        <dbReference type="ARBA" id="ARBA00004196"/>
    </source>
</evidence>
<evidence type="ECO:0000256" key="2">
    <source>
        <dbReference type="ARBA" id="ARBA00022723"/>
    </source>
</evidence>
<evidence type="ECO:0000256" key="6">
    <source>
        <dbReference type="SAM" id="SignalP"/>
    </source>
</evidence>
<feature type="signal peptide" evidence="6">
    <location>
        <begin position="1"/>
        <end position="21"/>
    </location>
</feature>
<keyword evidence="5" id="KW-0812">Transmembrane</keyword>
<comment type="subcellular location">
    <subcellularLocation>
        <location evidence="1">Cell envelope</location>
    </subcellularLocation>
</comment>
<keyword evidence="5" id="KW-0472">Membrane</keyword>
<sequence>MRTLIKAVFIGILAFNASAHANAHVEIVNSFPEQYANVNPIPTQLWIEFSGNLQTLEGEAVNSIEVIDSTGIAVNYQDPVISGGRITTKISGQSAPGVFTVIYRVVGDDGHVIEGEYTFNASPDYAEVQTPTPINTTEQSSSTSASGILIGVIVLLLCAGLFMRVKNRSK</sequence>
<dbReference type="GO" id="GO:0006825">
    <property type="term" value="P:copper ion transport"/>
    <property type="evidence" value="ECO:0007669"/>
    <property type="project" value="InterPro"/>
</dbReference>
<evidence type="ECO:0000313" key="8">
    <source>
        <dbReference type="EMBL" id="KRO35746.1"/>
    </source>
</evidence>
<protein>
    <recommendedName>
        <fullName evidence="7">CopC domain-containing protein</fullName>
    </recommendedName>
</protein>
<keyword evidence="5" id="KW-1133">Transmembrane helix</keyword>
<dbReference type="SUPFAM" id="SSF81296">
    <property type="entry name" value="E set domains"/>
    <property type="match status" value="1"/>
</dbReference>
<dbReference type="InterPro" id="IPR014756">
    <property type="entry name" value="Ig_E-set"/>
</dbReference>
<evidence type="ECO:0000256" key="3">
    <source>
        <dbReference type="ARBA" id="ARBA00022729"/>
    </source>
</evidence>
<dbReference type="PANTHER" id="PTHR34820:SF4">
    <property type="entry name" value="INNER MEMBRANE PROTEIN YEBZ"/>
    <property type="match status" value="1"/>
</dbReference>
<feature type="chain" id="PRO_5038640566" description="CopC domain-containing protein" evidence="6">
    <location>
        <begin position="22"/>
        <end position="170"/>
    </location>
</feature>
<organism evidence="8 9">
    <name type="scientific">Actinobacteria bacterium BACL15 MAG-120619-bin91</name>
    <dbReference type="NCBI Taxonomy" id="1655562"/>
    <lineage>
        <taxon>Bacteria</taxon>
        <taxon>Bacillati</taxon>
        <taxon>Actinomycetota</taxon>
        <taxon>Actinomycetes</taxon>
        <taxon>Actinomycetes incertae sedis</taxon>
        <taxon>ac1 cluster</taxon>
    </lineage>
</organism>
<evidence type="ECO:0000259" key="7">
    <source>
        <dbReference type="Pfam" id="PF04234"/>
    </source>
</evidence>
<dbReference type="GO" id="GO:0046688">
    <property type="term" value="P:response to copper ion"/>
    <property type="evidence" value="ECO:0007669"/>
    <property type="project" value="InterPro"/>
</dbReference>
<dbReference type="AlphaFoldDB" id="A0A0R2PFF7"/>
<gene>
    <name evidence="8" type="ORF">ABR54_06765</name>
</gene>
<evidence type="ECO:0000256" key="5">
    <source>
        <dbReference type="SAM" id="Phobius"/>
    </source>
</evidence>
<dbReference type="InterPro" id="IPR032694">
    <property type="entry name" value="CopC/D"/>
</dbReference>
<dbReference type="GO" id="GO:0005886">
    <property type="term" value="C:plasma membrane"/>
    <property type="evidence" value="ECO:0007669"/>
    <property type="project" value="TreeGrafter"/>
</dbReference>
<dbReference type="GO" id="GO:0042597">
    <property type="term" value="C:periplasmic space"/>
    <property type="evidence" value="ECO:0007669"/>
    <property type="project" value="InterPro"/>
</dbReference>
<keyword evidence="4" id="KW-0186">Copper</keyword>
<dbReference type="Pfam" id="PF04234">
    <property type="entry name" value="CopC"/>
    <property type="match status" value="1"/>
</dbReference>
<accession>A0A0R2PFF7</accession>
<dbReference type="GO" id="GO:0005507">
    <property type="term" value="F:copper ion binding"/>
    <property type="evidence" value="ECO:0007669"/>
    <property type="project" value="InterPro"/>
</dbReference>
<comment type="caution">
    <text evidence="8">The sequence shown here is derived from an EMBL/GenBank/DDBJ whole genome shotgun (WGS) entry which is preliminary data.</text>
</comment>
<dbReference type="EMBL" id="LIAM01000060">
    <property type="protein sequence ID" value="KRO35746.1"/>
    <property type="molecule type" value="Genomic_DNA"/>
</dbReference>
<evidence type="ECO:0000313" key="9">
    <source>
        <dbReference type="Proteomes" id="UP000053274"/>
    </source>
</evidence>
<dbReference type="InterPro" id="IPR007348">
    <property type="entry name" value="CopC_dom"/>
</dbReference>
<dbReference type="InterPro" id="IPR014755">
    <property type="entry name" value="Cu-Rt/internalin_Ig-like"/>
</dbReference>
<keyword evidence="2" id="KW-0479">Metal-binding</keyword>
<dbReference type="Proteomes" id="UP000053274">
    <property type="component" value="Unassembled WGS sequence"/>
</dbReference>
<keyword evidence="3 6" id="KW-0732">Signal</keyword>
<reference evidence="8 9" key="1">
    <citation type="submission" date="2015-10" db="EMBL/GenBank/DDBJ databases">
        <title>Metagenome-Assembled Genomes uncover a global brackish microbiome.</title>
        <authorList>
            <person name="Hugerth L.W."/>
            <person name="Larsson J."/>
            <person name="Alneberg J."/>
            <person name="Lindh M.V."/>
            <person name="Legrand C."/>
            <person name="Pinhassi J."/>
            <person name="Andersson A.F."/>
        </authorList>
    </citation>
    <scope>NUCLEOTIDE SEQUENCE [LARGE SCALE GENOMIC DNA]</scope>
    <source>
        <strain evidence="8">BACL15 MAG-120619-bin91</strain>
    </source>
</reference>
<dbReference type="GO" id="GO:0030313">
    <property type="term" value="C:cell envelope"/>
    <property type="evidence" value="ECO:0007669"/>
    <property type="project" value="UniProtKB-SubCell"/>
</dbReference>